<dbReference type="InterPro" id="IPR056931">
    <property type="entry name" value="D14-like"/>
</dbReference>
<sequence length="135" mass="15201">MSGRRSRNKGAAAERELFKKLSEILGQEITRNLEQTRNGGADTVDLEHVSLEVKRHETLALKTWWGQTCEQAEIDEKAPVLAYRQSRRPWKFIVPINFIATQDSGICAFDSTAEISLEAFCRLYQGLGAKECLSA</sequence>
<dbReference type="Proteomes" id="UP000288361">
    <property type="component" value="Unassembled WGS sequence"/>
</dbReference>
<dbReference type="RefSeq" id="WP_126751637.1">
    <property type="nucleotide sequence ID" value="NZ_JBHUMT010000016.1"/>
</dbReference>
<dbReference type="AlphaFoldDB" id="A0A432YXH9"/>
<dbReference type="EMBL" id="PIQA01000001">
    <property type="protein sequence ID" value="RUO68012.1"/>
    <property type="molecule type" value="Genomic_DNA"/>
</dbReference>
<gene>
    <name evidence="1" type="ORF">CWI73_03910</name>
</gene>
<dbReference type="Pfam" id="PF24608">
    <property type="entry name" value="PDDEXK_15"/>
    <property type="match status" value="1"/>
</dbReference>
<proteinExistence type="predicted"/>
<organism evidence="1 2">
    <name type="scientific">Idiomarina piscisalsi</name>
    <dbReference type="NCBI Taxonomy" id="1096243"/>
    <lineage>
        <taxon>Bacteria</taxon>
        <taxon>Pseudomonadati</taxon>
        <taxon>Pseudomonadota</taxon>
        <taxon>Gammaproteobacteria</taxon>
        <taxon>Alteromonadales</taxon>
        <taxon>Idiomarinaceae</taxon>
        <taxon>Idiomarina</taxon>
    </lineage>
</organism>
<reference evidence="1 2" key="1">
    <citation type="journal article" date="2011" name="Front. Microbiol.">
        <title>Genomic signatures of strain selection and enhancement in Bacillus atrophaeus var. globigii, a historical biowarfare simulant.</title>
        <authorList>
            <person name="Gibbons H.S."/>
            <person name="Broomall S.M."/>
            <person name="McNew L.A."/>
            <person name="Daligault H."/>
            <person name="Chapman C."/>
            <person name="Bruce D."/>
            <person name="Karavis M."/>
            <person name="Krepps M."/>
            <person name="McGregor P.A."/>
            <person name="Hong C."/>
            <person name="Park K.H."/>
            <person name="Akmal A."/>
            <person name="Feldman A."/>
            <person name="Lin J.S."/>
            <person name="Chang W.E."/>
            <person name="Higgs B.W."/>
            <person name="Demirev P."/>
            <person name="Lindquist J."/>
            <person name="Liem A."/>
            <person name="Fochler E."/>
            <person name="Read T.D."/>
            <person name="Tapia R."/>
            <person name="Johnson S."/>
            <person name="Bishop-Lilly K.A."/>
            <person name="Detter C."/>
            <person name="Han C."/>
            <person name="Sozhamannan S."/>
            <person name="Rosenzweig C.N."/>
            <person name="Skowronski E.W."/>
        </authorList>
    </citation>
    <scope>NUCLEOTIDE SEQUENCE [LARGE SCALE GENOMIC DNA]</scope>
    <source>
        <strain evidence="1 2">TPS4-2</strain>
    </source>
</reference>
<protein>
    <submittedName>
        <fullName evidence="1">Uncharacterized protein</fullName>
    </submittedName>
</protein>
<accession>A0A432YXH9</accession>
<evidence type="ECO:0000313" key="2">
    <source>
        <dbReference type="Proteomes" id="UP000288361"/>
    </source>
</evidence>
<comment type="caution">
    <text evidence="1">The sequence shown here is derived from an EMBL/GenBank/DDBJ whole genome shotgun (WGS) entry which is preliminary data.</text>
</comment>
<evidence type="ECO:0000313" key="1">
    <source>
        <dbReference type="EMBL" id="RUO68012.1"/>
    </source>
</evidence>
<name>A0A432YXH9_9GAMM</name>